<feature type="transmembrane region" description="Helical" evidence="1">
    <location>
        <begin position="21"/>
        <end position="38"/>
    </location>
</feature>
<evidence type="ECO:0000313" key="2">
    <source>
        <dbReference type="EMBL" id="QHT16005.1"/>
    </source>
</evidence>
<dbReference type="EMBL" id="MN739614">
    <property type="protein sequence ID" value="QHT16005.1"/>
    <property type="molecule type" value="Genomic_DNA"/>
</dbReference>
<reference evidence="2" key="1">
    <citation type="journal article" date="2020" name="Nature">
        <title>Giant virus diversity and host interactions through global metagenomics.</title>
        <authorList>
            <person name="Schulz F."/>
            <person name="Roux S."/>
            <person name="Paez-Espino D."/>
            <person name="Jungbluth S."/>
            <person name="Walsh D.A."/>
            <person name="Denef V.J."/>
            <person name="McMahon K.D."/>
            <person name="Konstantinidis K.T."/>
            <person name="Eloe-Fadrosh E.A."/>
            <person name="Kyrpides N.C."/>
            <person name="Woyke T."/>
        </authorList>
    </citation>
    <scope>NUCLEOTIDE SEQUENCE</scope>
    <source>
        <strain evidence="2">GVMAG-M-3300023174-182</strain>
    </source>
</reference>
<keyword evidence="1" id="KW-1133">Transmembrane helix</keyword>
<proteinExistence type="predicted"/>
<keyword evidence="1" id="KW-0472">Membrane</keyword>
<name>A0A6C0DKC0_9ZZZZ</name>
<accession>A0A6C0DKC0</accession>
<feature type="transmembrane region" description="Helical" evidence="1">
    <location>
        <begin position="44"/>
        <end position="61"/>
    </location>
</feature>
<evidence type="ECO:0000256" key="1">
    <source>
        <dbReference type="SAM" id="Phobius"/>
    </source>
</evidence>
<feature type="transmembrane region" description="Helical" evidence="1">
    <location>
        <begin position="81"/>
        <end position="98"/>
    </location>
</feature>
<protein>
    <submittedName>
        <fullName evidence="2">Uncharacterized protein</fullName>
    </submittedName>
</protein>
<keyword evidence="1" id="KW-0812">Transmembrane</keyword>
<organism evidence="2">
    <name type="scientific">viral metagenome</name>
    <dbReference type="NCBI Taxonomy" id="1070528"/>
    <lineage>
        <taxon>unclassified sequences</taxon>
        <taxon>metagenomes</taxon>
        <taxon>organismal metagenomes</taxon>
    </lineage>
</organism>
<dbReference type="AlphaFoldDB" id="A0A6C0DKC0"/>
<sequence>MTDILIDNKKIYNFELRFLDYFNFITKVTIILFFIGFFQTKPFLIIEFTFATKIFLALFLIYRFNDYRKSKIHFTELDRKICYSAGIYIIIVSFVDLINNNIDYIRQKYVLPYTEPIFHYIYNYLHYKN</sequence>